<sequence>MEKTNVKHVALVGPPLTTTLVSMALGGQSSPANFVYQALPENPPRFQGREVIISAKGNLYPAAKTRRK</sequence>
<name>A0A223LHV0_9CAUD</name>
<protein>
    <submittedName>
        <fullName evidence="1">Uncharacterized protein</fullName>
    </submittedName>
</protein>
<dbReference type="Proteomes" id="UP000225553">
    <property type="component" value="Segment"/>
</dbReference>
<evidence type="ECO:0000313" key="1">
    <source>
        <dbReference type="EMBL" id="ASU03560.1"/>
    </source>
</evidence>
<reference evidence="2" key="1">
    <citation type="submission" date="2017-07" db="EMBL/GenBank/DDBJ databases">
        <authorList>
            <person name="Putnam M.J."/>
            <person name="Sharma R."/>
            <person name="Kruger J.L."/>
            <person name="Berg J.A."/>
            <person name="Payne A.M."/>
            <person name="Fajardo C.P."/>
            <person name="Breakwell D.P."/>
            <person name="Hope S."/>
            <person name="Grose J.H."/>
        </authorList>
    </citation>
    <scope>NUCLEOTIDE SEQUENCE [LARGE SCALE GENOMIC DNA]</scope>
</reference>
<gene>
    <name evidence="1" type="ORF">RISINGSUN_110</name>
</gene>
<keyword evidence="2" id="KW-1185">Reference proteome</keyword>
<dbReference type="EMBL" id="MF459646">
    <property type="protein sequence ID" value="ASU03560.1"/>
    <property type="molecule type" value="Genomic_DNA"/>
</dbReference>
<proteinExistence type="predicted"/>
<organism evidence="1 2">
    <name type="scientific">Erwinia phage vB_EamM_RisingSun</name>
    <dbReference type="NCBI Taxonomy" id="2026080"/>
    <lineage>
        <taxon>Viruses</taxon>
        <taxon>Duplodnaviria</taxon>
        <taxon>Heunggongvirae</taxon>
        <taxon>Uroviricota</taxon>
        <taxon>Caudoviricetes</taxon>
        <taxon>Chimalliviridae</taxon>
        <taxon>Risingsunvirus</taxon>
        <taxon>Risingsunvirus risingsun</taxon>
    </lineage>
</organism>
<evidence type="ECO:0000313" key="2">
    <source>
        <dbReference type="Proteomes" id="UP000225553"/>
    </source>
</evidence>
<accession>A0A223LHV0</accession>